<keyword evidence="2" id="KW-1185">Reference proteome</keyword>
<dbReference type="AlphaFoldDB" id="A0A7L4YL08"/>
<name>A0A7L4YL08_9ACTN</name>
<gene>
    <name evidence="1" type="ORF">EK0264_03965</name>
</gene>
<protein>
    <recommendedName>
        <fullName evidence="3">Right-handed parallel beta-helix repeat-containing protein</fullName>
    </recommendedName>
</protein>
<evidence type="ECO:0008006" key="3">
    <source>
        <dbReference type="Google" id="ProtNLM"/>
    </source>
</evidence>
<reference evidence="1 2" key="1">
    <citation type="journal article" date="2018" name="Int. J. Syst. Evol. Microbiol.">
        <title>Epidermidibacterium keratini gen. nov., sp. nov., a member of the family Sporichthyaceae, isolated from keratin epidermis.</title>
        <authorList>
            <person name="Lee D.G."/>
            <person name="Trujillo M.E."/>
            <person name="Kang S."/>
            <person name="Nam J.J."/>
            <person name="Kim Y.J."/>
        </authorList>
    </citation>
    <scope>NUCLEOTIDE SEQUENCE [LARGE SCALE GENOMIC DNA]</scope>
    <source>
        <strain evidence="1 2">EPI-7</strain>
    </source>
</reference>
<dbReference type="RefSeq" id="WP_159543180.1">
    <property type="nucleotide sequence ID" value="NZ_CP047156.1"/>
</dbReference>
<proteinExistence type="predicted"/>
<dbReference type="Proteomes" id="UP000463857">
    <property type="component" value="Chromosome"/>
</dbReference>
<dbReference type="PROSITE" id="PS51318">
    <property type="entry name" value="TAT"/>
    <property type="match status" value="1"/>
</dbReference>
<dbReference type="InterPro" id="IPR012334">
    <property type="entry name" value="Pectin_lyas_fold"/>
</dbReference>
<evidence type="ECO:0000313" key="1">
    <source>
        <dbReference type="EMBL" id="QHB99523.1"/>
    </source>
</evidence>
<dbReference type="EMBL" id="CP047156">
    <property type="protein sequence ID" value="QHB99523.1"/>
    <property type="molecule type" value="Genomic_DNA"/>
</dbReference>
<dbReference type="InParanoid" id="A0A7L4YL08"/>
<dbReference type="OrthoDB" id="9825717at2"/>
<dbReference type="InterPro" id="IPR011050">
    <property type="entry name" value="Pectin_lyase_fold/virulence"/>
</dbReference>
<dbReference type="InterPro" id="IPR006311">
    <property type="entry name" value="TAT_signal"/>
</dbReference>
<dbReference type="SUPFAM" id="SSF51126">
    <property type="entry name" value="Pectin lyase-like"/>
    <property type="match status" value="1"/>
</dbReference>
<dbReference type="Gene3D" id="2.160.20.10">
    <property type="entry name" value="Single-stranded right-handed beta-helix, Pectin lyase-like"/>
    <property type="match status" value="1"/>
</dbReference>
<evidence type="ECO:0000313" key="2">
    <source>
        <dbReference type="Proteomes" id="UP000463857"/>
    </source>
</evidence>
<sequence length="374" mass="40313">MEDSPTFSRRSLLVGGVALGAIAAIPASSASANLPTFGPFAISDVGQLPGFPSDANPVKWRWARSSGTTLQDAMALIGDNDILVLPEDPEPFWIDTSQGFVSDARRYRSMLGVRRGIVGLGPGAVVKPKKSGFVQGQQTYTDGLQEKMIESQRDNAFFSNFTMRGEDLGGVAYNGIWASGHNTRFSYLKLQGAHRGWLAKPPGEAGAITGYRGRSMELSSIEIDCRDDNGISVGTSPIMFNLQSYVSVTNVYAHHTRIGMPTFWRCTTSACTNLIHSDVAQAGPSPGLNIERCAGTFTLKNCTFLTNWGPNNSGAHLNVGGDDSMVTVEVFNPTYDPGPQGKFFIQQYAQVDPNNNFYLVFDSAGARVPTYIAG</sequence>
<accession>A0A7L4YL08</accession>
<dbReference type="KEGG" id="eke:EK0264_03965"/>
<organism evidence="1 2">
    <name type="scientific">Epidermidibacterium keratini</name>
    <dbReference type="NCBI Taxonomy" id="1891644"/>
    <lineage>
        <taxon>Bacteria</taxon>
        <taxon>Bacillati</taxon>
        <taxon>Actinomycetota</taxon>
        <taxon>Actinomycetes</taxon>
        <taxon>Sporichthyales</taxon>
        <taxon>Sporichthyaceae</taxon>
        <taxon>Epidermidibacterium</taxon>
    </lineage>
</organism>